<dbReference type="EMBL" id="RCHU01000675">
    <property type="protein sequence ID" value="TKR98415.1"/>
    <property type="molecule type" value="Genomic_DNA"/>
</dbReference>
<name>A0A4V6A7C5_POPAL</name>
<gene>
    <name evidence="1" type="ORF">D5086_0000203300</name>
</gene>
<dbReference type="AlphaFoldDB" id="A0A4V6A7C5"/>
<protein>
    <submittedName>
        <fullName evidence="1">Uncharacterized protein</fullName>
    </submittedName>
</protein>
<comment type="caution">
    <text evidence="1">The sequence shown here is derived from an EMBL/GenBank/DDBJ whole genome shotgun (WGS) entry which is preliminary data.</text>
</comment>
<organism evidence="1">
    <name type="scientific">Populus alba</name>
    <name type="common">White poplar</name>
    <dbReference type="NCBI Taxonomy" id="43335"/>
    <lineage>
        <taxon>Eukaryota</taxon>
        <taxon>Viridiplantae</taxon>
        <taxon>Streptophyta</taxon>
        <taxon>Embryophyta</taxon>
        <taxon>Tracheophyta</taxon>
        <taxon>Spermatophyta</taxon>
        <taxon>Magnoliopsida</taxon>
        <taxon>eudicotyledons</taxon>
        <taxon>Gunneridae</taxon>
        <taxon>Pentapetalae</taxon>
        <taxon>rosids</taxon>
        <taxon>fabids</taxon>
        <taxon>Malpighiales</taxon>
        <taxon>Salicaceae</taxon>
        <taxon>Saliceae</taxon>
        <taxon>Populus</taxon>
    </lineage>
</organism>
<accession>A0A4V6A7C5</accession>
<sequence length="109" mass="11992">MAPYKRKALSGRASEVEKQSFFTVSSSETEFVADIKGVPEFYTLVVKALVVEGEVEASVTVPDKLKPLIDQFRDITSEELPNNLPPLRDVQHHIDLIPGSSLPNLSLIG</sequence>
<proteinExistence type="predicted"/>
<reference evidence="1" key="1">
    <citation type="submission" date="2018-10" db="EMBL/GenBank/DDBJ databases">
        <title>Population genomic analysis revealed the cold adaptation of white poplar.</title>
        <authorList>
            <person name="Liu Y.-J."/>
        </authorList>
    </citation>
    <scope>NUCLEOTIDE SEQUENCE [LARGE SCALE GENOMIC DNA]</scope>
    <source>
        <strain evidence="1">PAL-ZL1</strain>
    </source>
</reference>
<evidence type="ECO:0000313" key="1">
    <source>
        <dbReference type="EMBL" id="TKR98415.1"/>
    </source>
</evidence>